<gene>
    <name evidence="1" type="ORF">OWV82_024684</name>
</gene>
<comment type="caution">
    <text evidence="1">The sequence shown here is derived from an EMBL/GenBank/DDBJ whole genome shotgun (WGS) entry which is preliminary data.</text>
</comment>
<accession>A0ACC1WQZ0</accession>
<proteinExistence type="predicted"/>
<organism evidence="1 2">
    <name type="scientific">Melia azedarach</name>
    <name type="common">Chinaberry tree</name>
    <dbReference type="NCBI Taxonomy" id="155640"/>
    <lineage>
        <taxon>Eukaryota</taxon>
        <taxon>Viridiplantae</taxon>
        <taxon>Streptophyta</taxon>
        <taxon>Embryophyta</taxon>
        <taxon>Tracheophyta</taxon>
        <taxon>Spermatophyta</taxon>
        <taxon>Magnoliopsida</taxon>
        <taxon>eudicotyledons</taxon>
        <taxon>Gunneridae</taxon>
        <taxon>Pentapetalae</taxon>
        <taxon>rosids</taxon>
        <taxon>malvids</taxon>
        <taxon>Sapindales</taxon>
        <taxon>Meliaceae</taxon>
        <taxon>Melia</taxon>
    </lineage>
</organism>
<evidence type="ECO:0000313" key="2">
    <source>
        <dbReference type="Proteomes" id="UP001164539"/>
    </source>
</evidence>
<dbReference type="EMBL" id="CM051407">
    <property type="protein sequence ID" value="KAJ4701437.1"/>
    <property type="molecule type" value="Genomic_DNA"/>
</dbReference>
<protein>
    <submittedName>
        <fullName evidence="1">Flowering time control protein like</fullName>
    </submittedName>
</protein>
<reference evidence="1 2" key="1">
    <citation type="journal article" date="2023" name="Science">
        <title>Complex scaffold remodeling in plant triterpene biosynthesis.</title>
        <authorList>
            <person name="De La Pena R."/>
            <person name="Hodgson H."/>
            <person name="Liu J.C."/>
            <person name="Stephenson M.J."/>
            <person name="Martin A.C."/>
            <person name="Owen C."/>
            <person name="Harkess A."/>
            <person name="Leebens-Mack J."/>
            <person name="Jimenez L.E."/>
            <person name="Osbourn A."/>
            <person name="Sattely E.S."/>
        </authorList>
    </citation>
    <scope>NUCLEOTIDE SEQUENCE [LARGE SCALE GENOMIC DNA]</scope>
    <source>
        <strain evidence="2">cv. JPN11</strain>
        <tissue evidence="1">Leaf</tissue>
    </source>
</reference>
<name>A0ACC1WQZ0_MELAZ</name>
<keyword evidence="2" id="KW-1185">Reference proteome</keyword>
<sequence length="414" mass="47010">MAIQVVQGFRNIRHHKYKTFPGGNLGMQTADKFLIMRLPDSRVLKVIARCILLALLFVSLPWIGRVLRGSLNVGLDGEIGSDSINFDFLSLLFHDLKNEGILKFGDKALFVSDVTADVIYNSPILIDNQMDVISAKDFERQNAIRNESFDLIFTYNSFHSTSNFIHRTLKIGGIAAIQMSDDPSLAFDKPSNYKTVYIRRFSSRVVALRKTDNEEQNVAAQRRRLLCTEEAKKAALKNLEDVLLEPPRGKSKKSSKYLKRTRYLPDLMGDTLESYPRRVYIDVSLPGKKGGSSGTGWFSKNYPTRNLDFEIYKIETVTEEASGKEVRQGAEIGMSNWLSKNVKEEEYVVMKAEAEIVEEMVKSKAMRLVDELFLECRAKGNGGKSYGGRRAYWECLALYGRLRDEGVAVHQWWG</sequence>
<evidence type="ECO:0000313" key="1">
    <source>
        <dbReference type="EMBL" id="KAJ4701437.1"/>
    </source>
</evidence>
<dbReference type="Proteomes" id="UP001164539">
    <property type="component" value="Chromosome 14"/>
</dbReference>